<evidence type="ECO:0000313" key="3">
    <source>
        <dbReference type="Proteomes" id="UP001218188"/>
    </source>
</evidence>
<sequence>HKTGMEDSNIFLDRIVRLTVQTGLATALCLTIDLILFLTDPIGLHLVFNNPLCKLYTNSLLSSLNARNYMGPARRAAGKG</sequence>
<feature type="non-terminal residue" evidence="2">
    <location>
        <position position="80"/>
    </location>
</feature>
<dbReference type="Pfam" id="PF20152">
    <property type="entry name" value="DUF6534"/>
    <property type="match status" value="1"/>
</dbReference>
<reference evidence="2" key="1">
    <citation type="submission" date="2023-03" db="EMBL/GenBank/DDBJ databases">
        <title>Massive genome expansion in bonnet fungi (Mycena s.s.) driven by repeated elements and novel gene families across ecological guilds.</title>
        <authorList>
            <consortium name="Lawrence Berkeley National Laboratory"/>
            <person name="Harder C.B."/>
            <person name="Miyauchi S."/>
            <person name="Viragh M."/>
            <person name="Kuo A."/>
            <person name="Thoen E."/>
            <person name="Andreopoulos B."/>
            <person name="Lu D."/>
            <person name="Skrede I."/>
            <person name="Drula E."/>
            <person name="Henrissat B."/>
            <person name="Morin E."/>
            <person name="Kohler A."/>
            <person name="Barry K."/>
            <person name="LaButti K."/>
            <person name="Morin E."/>
            <person name="Salamov A."/>
            <person name="Lipzen A."/>
            <person name="Mereny Z."/>
            <person name="Hegedus B."/>
            <person name="Baldrian P."/>
            <person name="Stursova M."/>
            <person name="Weitz H."/>
            <person name="Taylor A."/>
            <person name="Grigoriev I.V."/>
            <person name="Nagy L.G."/>
            <person name="Martin F."/>
            <person name="Kauserud H."/>
        </authorList>
    </citation>
    <scope>NUCLEOTIDE SEQUENCE</scope>
    <source>
        <strain evidence="2">CBHHK200</strain>
    </source>
</reference>
<accession>A0AAD6X3P9</accession>
<keyword evidence="3" id="KW-1185">Reference proteome</keyword>
<gene>
    <name evidence="2" type="ORF">C8F04DRAFT_952067</name>
</gene>
<evidence type="ECO:0000313" key="2">
    <source>
        <dbReference type="EMBL" id="KAJ7037853.1"/>
    </source>
</evidence>
<feature type="domain" description="DUF6534" evidence="1">
    <location>
        <begin position="8"/>
        <end position="69"/>
    </location>
</feature>
<dbReference type="Proteomes" id="UP001218188">
    <property type="component" value="Unassembled WGS sequence"/>
</dbReference>
<dbReference type="AlphaFoldDB" id="A0AAD6X3P9"/>
<organism evidence="2 3">
    <name type="scientific">Mycena alexandri</name>
    <dbReference type="NCBI Taxonomy" id="1745969"/>
    <lineage>
        <taxon>Eukaryota</taxon>
        <taxon>Fungi</taxon>
        <taxon>Dikarya</taxon>
        <taxon>Basidiomycota</taxon>
        <taxon>Agaricomycotina</taxon>
        <taxon>Agaricomycetes</taxon>
        <taxon>Agaricomycetidae</taxon>
        <taxon>Agaricales</taxon>
        <taxon>Marasmiineae</taxon>
        <taxon>Mycenaceae</taxon>
        <taxon>Mycena</taxon>
    </lineage>
</organism>
<protein>
    <recommendedName>
        <fullName evidence="1">DUF6534 domain-containing protein</fullName>
    </recommendedName>
</protein>
<name>A0AAD6X3P9_9AGAR</name>
<dbReference type="InterPro" id="IPR045339">
    <property type="entry name" value="DUF6534"/>
</dbReference>
<evidence type="ECO:0000259" key="1">
    <source>
        <dbReference type="Pfam" id="PF20152"/>
    </source>
</evidence>
<comment type="caution">
    <text evidence="2">The sequence shown here is derived from an EMBL/GenBank/DDBJ whole genome shotgun (WGS) entry which is preliminary data.</text>
</comment>
<dbReference type="EMBL" id="JARJCM010000034">
    <property type="protein sequence ID" value="KAJ7037853.1"/>
    <property type="molecule type" value="Genomic_DNA"/>
</dbReference>
<proteinExistence type="predicted"/>